<dbReference type="EMBL" id="FN597644">
    <property type="protein sequence ID" value="CBI42297.1"/>
    <property type="molecule type" value="Genomic_DNA"/>
</dbReference>
<feature type="transmembrane region" description="Helical" evidence="6">
    <location>
        <begin position="163"/>
        <end position="184"/>
    </location>
</feature>
<dbReference type="AlphaFoldDB" id="A0A9P1JGB0"/>
<feature type="transmembrane region" description="Helical" evidence="6">
    <location>
        <begin position="55"/>
        <end position="78"/>
    </location>
</feature>
<evidence type="ECO:0000256" key="6">
    <source>
        <dbReference type="SAM" id="Phobius"/>
    </source>
</evidence>
<protein>
    <submittedName>
        <fullName evidence="7">Aminoacid related metabolite efflux transporter</fullName>
    </submittedName>
</protein>
<accession>A0A9P1JGB0</accession>
<sequence>MTPDPDASSSYGTPPFLLIIHLAGSDTNQMAGDISTRSVYNEIQLMIGGIYDMNAIFHGVMLAFGLILPLGAQNVFIFQQGAWQKHVWQAFPAVIAAAVCDTILITAAVAGVSVIIAEIPVFRTVMLICGFLFLSFLGWQTWRSKPQAEQAKKTVFTAKKQAAMAAVVSLLNPHAILDTVSVIGTSSAAYPGIDKWLFAGACIAVSWVWFAGLAFAGRLVQTADSGGRLLGILNKCSALVMWGAAVYFAALLLR</sequence>
<name>A0A9P1JGB0_BACAS</name>
<evidence type="ECO:0000313" key="7">
    <source>
        <dbReference type="EMBL" id="CBI42297.1"/>
    </source>
</evidence>
<reference evidence="8" key="2">
    <citation type="journal article" date="2011" name="J. Biotechnol.">
        <title>Genome sequence of B. amyloliquefaciens type strain DSM7(T) reveals differences to plant-associated B. amyloliquefaciens FZB42.</title>
        <authorList>
            <person name="Ruckert C."/>
            <person name="Blom J."/>
            <person name="Chen X."/>
            <person name="Reva O."/>
            <person name="Borriss R."/>
        </authorList>
    </citation>
    <scope>NUCLEOTIDE SEQUENCE [LARGE SCALE GENOMIC DNA]</scope>
    <source>
        <strain evidence="8">DSM 7</strain>
    </source>
</reference>
<keyword evidence="3 6" id="KW-0812">Transmembrane</keyword>
<evidence type="ECO:0000256" key="1">
    <source>
        <dbReference type="ARBA" id="ARBA00004651"/>
    </source>
</evidence>
<evidence type="ECO:0000256" key="5">
    <source>
        <dbReference type="ARBA" id="ARBA00023136"/>
    </source>
</evidence>
<reference evidence="7 8" key="1">
    <citation type="journal article" date="2011" name="Int. J. Syst. Evol. Microbiol.">
        <title>Relationship of Bacillus amyloliquefaciens clades associated with strains DSM 7T and FZB42T: a proposal for Bacillus amyloliquefaciens subsp. amyloliquefaciens subsp. nov. and Bacillus amyloliquefaciens subsp. plantarum subsp. nov. based on complete genome sequence comparisons.</title>
        <authorList>
            <person name="Borriss R."/>
            <person name="Chen X.H."/>
            <person name="Rueckert C."/>
            <person name="Blom J."/>
            <person name="Becker A."/>
            <person name="Baumgarth B."/>
            <person name="Fan B."/>
            <person name="Pukall R."/>
            <person name="Schumann P."/>
            <person name="Sproer C."/>
            <person name="Junge H."/>
            <person name="Vater J."/>
            <person name="Puhler A."/>
            <person name="Klenk H.P."/>
        </authorList>
    </citation>
    <scope>NUCLEOTIDE SEQUENCE [LARGE SCALE GENOMIC DNA]</scope>
    <source>
        <strain evidence="8">DSM 7</strain>
    </source>
</reference>
<proteinExistence type="predicted"/>
<dbReference type="InterPro" id="IPR001123">
    <property type="entry name" value="LeuE-type"/>
</dbReference>
<feature type="transmembrane region" description="Helical" evidence="6">
    <location>
        <begin position="196"/>
        <end position="220"/>
    </location>
</feature>
<keyword evidence="4 6" id="KW-1133">Transmembrane helix</keyword>
<feature type="transmembrane region" description="Helical" evidence="6">
    <location>
        <begin position="232"/>
        <end position="253"/>
    </location>
</feature>
<keyword evidence="2" id="KW-1003">Cell membrane</keyword>
<keyword evidence="8" id="KW-1185">Reference proteome</keyword>
<evidence type="ECO:0000256" key="2">
    <source>
        <dbReference type="ARBA" id="ARBA00022475"/>
    </source>
</evidence>
<dbReference type="KEGG" id="bao:BAMF_1171"/>
<dbReference type="GO" id="GO:0005886">
    <property type="term" value="C:plasma membrane"/>
    <property type="evidence" value="ECO:0007669"/>
    <property type="project" value="UniProtKB-SubCell"/>
</dbReference>
<dbReference type="GO" id="GO:0015171">
    <property type="term" value="F:amino acid transmembrane transporter activity"/>
    <property type="evidence" value="ECO:0007669"/>
    <property type="project" value="TreeGrafter"/>
</dbReference>
<feature type="transmembrane region" description="Helical" evidence="6">
    <location>
        <begin position="122"/>
        <end position="142"/>
    </location>
</feature>
<gene>
    <name evidence="7" type="primary">yisU</name>
    <name evidence="7" type="ordered locus">BAMF_1171</name>
</gene>
<evidence type="ECO:0000313" key="8">
    <source>
        <dbReference type="Proteomes" id="UP000006562"/>
    </source>
</evidence>
<dbReference type="Proteomes" id="UP000006562">
    <property type="component" value="Chromosome"/>
</dbReference>
<keyword evidence="5 6" id="KW-0472">Membrane</keyword>
<dbReference type="PANTHER" id="PTHR30086">
    <property type="entry name" value="ARGININE EXPORTER PROTEIN ARGO"/>
    <property type="match status" value="1"/>
</dbReference>
<evidence type="ECO:0000256" key="3">
    <source>
        <dbReference type="ARBA" id="ARBA00022692"/>
    </source>
</evidence>
<dbReference type="Pfam" id="PF01810">
    <property type="entry name" value="LysE"/>
    <property type="match status" value="1"/>
</dbReference>
<feature type="transmembrane region" description="Helical" evidence="6">
    <location>
        <begin position="90"/>
        <end position="116"/>
    </location>
</feature>
<evidence type="ECO:0000256" key="4">
    <source>
        <dbReference type="ARBA" id="ARBA00022989"/>
    </source>
</evidence>
<organism evidence="7 8">
    <name type="scientific">Bacillus amyloliquefaciens (strain ATCC 23350 / DSM 7 / BCRC 11601 / CCUG 28519 / NBRC 15535 / NRRL B-14393 / F)</name>
    <dbReference type="NCBI Taxonomy" id="692420"/>
    <lineage>
        <taxon>Bacteria</taxon>
        <taxon>Bacillati</taxon>
        <taxon>Bacillota</taxon>
        <taxon>Bacilli</taxon>
        <taxon>Bacillales</taxon>
        <taxon>Bacillaceae</taxon>
        <taxon>Bacillus</taxon>
        <taxon>Bacillus amyloliquefaciens group</taxon>
    </lineage>
</organism>
<dbReference type="PANTHER" id="PTHR30086:SF20">
    <property type="entry name" value="ARGININE EXPORTER PROTEIN ARGO-RELATED"/>
    <property type="match status" value="1"/>
</dbReference>
<comment type="subcellular location">
    <subcellularLocation>
        <location evidence="1">Cell membrane</location>
        <topology evidence="1">Multi-pass membrane protein</topology>
    </subcellularLocation>
</comment>